<gene>
    <name evidence="1" type="ORF">BG53_08045</name>
</gene>
<organism evidence="1 2">
    <name type="scientific">Paenibacillus darwinianus</name>
    <dbReference type="NCBI Taxonomy" id="1380763"/>
    <lineage>
        <taxon>Bacteria</taxon>
        <taxon>Bacillati</taxon>
        <taxon>Bacillota</taxon>
        <taxon>Bacilli</taxon>
        <taxon>Bacillales</taxon>
        <taxon>Paenibacillaceae</taxon>
        <taxon>Paenibacillus</taxon>
    </lineage>
</organism>
<dbReference type="OrthoDB" id="2989999at2"/>
<dbReference type="EMBL" id="JFHU01000219">
    <property type="protein sequence ID" value="EXX85583.1"/>
    <property type="molecule type" value="Genomic_DNA"/>
</dbReference>
<dbReference type="AlphaFoldDB" id="A0A9W5W6M9"/>
<protein>
    <submittedName>
        <fullName evidence="1">Uncharacterized protein</fullName>
    </submittedName>
</protein>
<dbReference type="RefSeq" id="WP_036585257.1">
    <property type="nucleotide sequence ID" value="NZ_KK082181.1"/>
</dbReference>
<reference evidence="1 2" key="1">
    <citation type="submission" date="2014-02" db="EMBL/GenBank/DDBJ databases">
        <title>Genome sequence of Paenibacillus darwinianus reveals adaptive mechanisms for survival in Antarctic soils.</title>
        <authorList>
            <person name="Dsouza M."/>
            <person name="Taylor M.W."/>
            <person name="Turner S.J."/>
            <person name="Aislabie J."/>
        </authorList>
    </citation>
    <scope>NUCLEOTIDE SEQUENCE [LARGE SCALE GENOMIC DNA]</scope>
    <source>
        <strain evidence="1 2">CE1</strain>
    </source>
</reference>
<keyword evidence="2" id="KW-1185">Reference proteome</keyword>
<proteinExistence type="predicted"/>
<name>A0A9W5W6M9_9BACL</name>
<accession>A0A9W5W6M9</accession>
<sequence length="105" mass="12187">MGNIAFRLSDRLGIELPVIDGEWDGIPKAERAAALARWESIRGSIPDRIFALERRIHMLQARLFEEDDFGASCALNWDIAELASRINDLHIWYRINQEIETRRHS</sequence>
<dbReference type="Proteomes" id="UP000053750">
    <property type="component" value="Unassembled WGS sequence"/>
</dbReference>
<evidence type="ECO:0000313" key="2">
    <source>
        <dbReference type="Proteomes" id="UP000053750"/>
    </source>
</evidence>
<comment type="caution">
    <text evidence="1">The sequence shown here is derived from an EMBL/GenBank/DDBJ whole genome shotgun (WGS) entry which is preliminary data.</text>
</comment>
<evidence type="ECO:0000313" key="1">
    <source>
        <dbReference type="EMBL" id="EXX85583.1"/>
    </source>
</evidence>